<sequence length="130" mass="15361">MLLRGYEPDIGVRYYADTNQTLVYVTMRIRIRHWCTLLCGYESDIDTIYYGDTSQEMAYVTSGIRIKHWLCYYRGRNFTKFSTSEDGNVQKRRRKAHSLHHAFVHGGTEYPFKYAQIRDIFHGVPHGVFP</sequence>
<protein>
    <submittedName>
        <fullName evidence="1">Uncharacterized protein</fullName>
    </submittedName>
</protein>
<evidence type="ECO:0000313" key="1">
    <source>
        <dbReference type="EMBL" id="GIY08606.1"/>
    </source>
</evidence>
<evidence type="ECO:0000313" key="2">
    <source>
        <dbReference type="Proteomes" id="UP001054837"/>
    </source>
</evidence>
<accession>A0AAV4QKI6</accession>
<comment type="caution">
    <text evidence="1">The sequence shown here is derived from an EMBL/GenBank/DDBJ whole genome shotgun (WGS) entry which is preliminary data.</text>
</comment>
<dbReference type="Proteomes" id="UP001054837">
    <property type="component" value="Unassembled WGS sequence"/>
</dbReference>
<name>A0AAV4QKI6_9ARAC</name>
<organism evidence="1 2">
    <name type="scientific">Caerostris darwini</name>
    <dbReference type="NCBI Taxonomy" id="1538125"/>
    <lineage>
        <taxon>Eukaryota</taxon>
        <taxon>Metazoa</taxon>
        <taxon>Ecdysozoa</taxon>
        <taxon>Arthropoda</taxon>
        <taxon>Chelicerata</taxon>
        <taxon>Arachnida</taxon>
        <taxon>Araneae</taxon>
        <taxon>Araneomorphae</taxon>
        <taxon>Entelegynae</taxon>
        <taxon>Araneoidea</taxon>
        <taxon>Araneidae</taxon>
        <taxon>Caerostris</taxon>
    </lineage>
</organism>
<gene>
    <name evidence="1" type="ORF">CDAR_433131</name>
</gene>
<dbReference type="AlphaFoldDB" id="A0AAV4QKI6"/>
<proteinExistence type="predicted"/>
<dbReference type="EMBL" id="BPLQ01004536">
    <property type="protein sequence ID" value="GIY08606.1"/>
    <property type="molecule type" value="Genomic_DNA"/>
</dbReference>
<keyword evidence="2" id="KW-1185">Reference proteome</keyword>
<reference evidence="1 2" key="1">
    <citation type="submission" date="2021-06" db="EMBL/GenBank/DDBJ databases">
        <title>Caerostris darwini draft genome.</title>
        <authorList>
            <person name="Kono N."/>
            <person name="Arakawa K."/>
        </authorList>
    </citation>
    <scope>NUCLEOTIDE SEQUENCE [LARGE SCALE GENOMIC DNA]</scope>
</reference>